<gene>
    <name evidence="2" type="ORF">EVEC_LOCUS7135</name>
</gene>
<sequence>MSFLAALREAVITTFKISSGREHHNVPNSSKTLCERCRNRDNQDSVVAKTVTFADASEQTEDSYFSQPYSTRSAERTPADQWINGDAKKQVFNITGYQDNGKRHFHDHLTVDEEKNHSKNSESFDLMSRREATVDNALEIYRSAISDFEEVAAQAKSAMTDIMQEVAQPRLINIVNEKVLAEEKLKVGVHEQEEGNDEEEEEVVEEVVEEVEEEENEEEEEEKDAEEEEDTDDQIIEEVDEIQCEPSSTFNIPLINIHPSSSHEG</sequence>
<proteinExistence type="predicted"/>
<keyword evidence="3" id="KW-1185">Reference proteome</keyword>
<evidence type="ECO:0000313" key="3">
    <source>
        <dbReference type="Proteomes" id="UP000274131"/>
    </source>
</evidence>
<organism evidence="4">
    <name type="scientific">Enterobius vermicularis</name>
    <name type="common">Human pinworm</name>
    <dbReference type="NCBI Taxonomy" id="51028"/>
    <lineage>
        <taxon>Eukaryota</taxon>
        <taxon>Metazoa</taxon>
        <taxon>Ecdysozoa</taxon>
        <taxon>Nematoda</taxon>
        <taxon>Chromadorea</taxon>
        <taxon>Rhabditida</taxon>
        <taxon>Spirurina</taxon>
        <taxon>Oxyuridomorpha</taxon>
        <taxon>Oxyuroidea</taxon>
        <taxon>Oxyuridae</taxon>
        <taxon>Enterobius</taxon>
    </lineage>
</organism>
<accession>A0A0N4VAW2</accession>
<protein>
    <submittedName>
        <fullName evidence="2 4">Uncharacterized protein</fullName>
    </submittedName>
</protein>
<evidence type="ECO:0000256" key="1">
    <source>
        <dbReference type="SAM" id="MobiDB-lite"/>
    </source>
</evidence>
<evidence type="ECO:0000313" key="2">
    <source>
        <dbReference type="EMBL" id="VDD92384.1"/>
    </source>
</evidence>
<feature type="compositionally biased region" description="Acidic residues" evidence="1">
    <location>
        <begin position="194"/>
        <end position="243"/>
    </location>
</feature>
<reference evidence="2 3" key="2">
    <citation type="submission" date="2018-10" db="EMBL/GenBank/DDBJ databases">
        <authorList>
            <consortium name="Pathogen Informatics"/>
        </authorList>
    </citation>
    <scope>NUCLEOTIDE SEQUENCE [LARGE SCALE GENOMIC DNA]</scope>
</reference>
<dbReference type="EMBL" id="UXUI01008792">
    <property type="protein sequence ID" value="VDD92384.1"/>
    <property type="molecule type" value="Genomic_DNA"/>
</dbReference>
<reference evidence="4" key="1">
    <citation type="submission" date="2017-02" db="UniProtKB">
        <authorList>
            <consortium name="WormBaseParasite"/>
        </authorList>
    </citation>
    <scope>IDENTIFICATION</scope>
</reference>
<dbReference type="AlphaFoldDB" id="A0A0N4VAW2"/>
<evidence type="ECO:0000313" key="4">
    <source>
        <dbReference type="WBParaSite" id="EVEC_0000765101-mRNA-1"/>
    </source>
</evidence>
<dbReference type="Proteomes" id="UP000274131">
    <property type="component" value="Unassembled WGS sequence"/>
</dbReference>
<dbReference type="WBParaSite" id="EVEC_0000765101-mRNA-1">
    <property type="protein sequence ID" value="EVEC_0000765101-mRNA-1"/>
    <property type="gene ID" value="EVEC_0000765101"/>
</dbReference>
<name>A0A0N4VAW2_ENTVE</name>
<feature type="region of interest" description="Disordered" evidence="1">
    <location>
        <begin position="189"/>
        <end position="265"/>
    </location>
</feature>